<dbReference type="OrthoDB" id="5852718at2759"/>
<feature type="transmembrane region" description="Helical" evidence="1">
    <location>
        <begin position="122"/>
        <end position="144"/>
    </location>
</feature>
<feature type="transmembrane region" description="Helical" evidence="1">
    <location>
        <begin position="268"/>
        <end position="290"/>
    </location>
</feature>
<dbReference type="EMBL" id="CANHGI010000004">
    <property type="protein sequence ID" value="CAI5448039.1"/>
    <property type="molecule type" value="Genomic_DNA"/>
</dbReference>
<evidence type="ECO:0000313" key="2">
    <source>
        <dbReference type="EMBL" id="CAI5448039.1"/>
    </source>
</evidence>
<dbReference type="AlphaFoldDB" id="A0A9P1INB9"/>
<accession>A0A9P1INB9</accession>
<evidence type="ECO:0000256" key="1">
    <source>
        <dbReference type="SAM" id="Phobius"/>
    </source>
</evidence>
<feature type="transmembrane region" description="Helical" evidence="1">
    <location>
        <begin position="12"/>
        <end position="32"/>
    </location>
</feature>
<dbReference type="Gene3D" id="1.20.1070.10">
    <property type="entry name" value="Rhodopsin 7-helix transmembrane proteins"/>
    <property type="match status" value="1"/>
</dbReference>
<proteinExistence type="predicted"/>
<gene>
    <name evidence="2" type="ORF">CAMP_LOCUS10676</name>
</gene>
<keyword evidence="1" id="KW-0472">Membrane</keyword>
<evidence type="ECO:0000313" key="3">
    <source>
        <dbReference type="Proteomes" id="UP001152747"/>
    </source>
</evidence>
<keyword evidence="1" id="KW-1133">Transmembrane helix</keyword>
<feature type="transmembrane region" description="Helical" evidence="1">
    <location>
        <begin position="44"/>
        <end position="62"/>
    </location>
</feature>
<feature type="transmembrane region" description="Helical" evidence="1">
    <location>
        <begin position="185"/>
        <end position="208"/>
    </location>
</feature>
<protein>
    <submittedName>
        <fullName evidence="2">Uncharacterized protein</fullName>
    </submittedName>
</protein>
<comment type="caution">
    <text evidence="2">The sequence shown here is derived from an EMBL/GenBank/DDBJ whole genome shotgun (WGS) entry which is preliminary data.</text>
</comment>
<organism evidence="2 3">
    <name type="scientific">Caenorhabditis angaria</name>
    <dbReference type="NCBI Taxonomy" id="860376"/>
    <lineage>
        <taxon>Eukaryota</taxon>
        <taxon>Metazoa</taxon>
        <taxon>Ecdysozoa</taxon>
        <taxon>Nematoda</taxon>
        <taxon>Chromadorea</taxon>
        <taxon>Rhabditida</taxon>
        <taxon>Rhabditina</taxon>
        <taxon>Rhabditomorpha</taxon>
        <taxon>Rhabditoidea</taxon>
        <taxon>Rhabditidae</taxon>
        <taxon>Peloderinae</taxon>
        <taxon>Caenorhabditis</taxon>
    </lineage>
</organism>
<dbReference type="Proteomes" id="UP001152747">
    <property type="component" value="Unassembled WGS sequence"/>
</dbReference>
<name>A0A9P1INB9_9PELO</name>
<reference evidence="2" key="1">
    <citation type="submission" date="2022-11" db="EMBL/GenBank/DDBJ databases">
        <authorList>
            <person name="Kikuchi T."/>
        </authorList>
    </citation>
    <scope>NUCLEOTIDE SEQUENCE</scope>
    <source>
        <strain evidence="2">PS1010</strain>
    </source>
</reference>
<keyword evidence="1" id="KW-0812">Transmembrane</keyword>
<dbReference type="PANTHER" id="PTHR45830:SF15">
    <property type="entry name" value="SERPENTINE RECEPTOR, CLASS I"/>
    <property type="match status" value="1"/>
</dbReference>
<dbReference type="SUPFAM" id="SSF81321">
    <property type="entry name" value="Family A G protein-coupled receptor-like"/>
    <property type="match status" value="1"/>
</dbReference>
<keyword evidence="3" id="KW-1185">Reference proteome</keyword>
<feature type="transmembrane region" description="Helical" evidence="1">
    <location>
        <begin position="229"/>
        <end position="248"/>
    </location>
</feature>
<dbReference type="Pfam" id="PF10327">
    <property type="entry name" value="7TM_GPCR_Sri"/>
    <property type="match status" value="1"/>
</dbReference>
<sequence>MIDFTVPEYLINYYHTLGILSIIFNSYGLYLVVFKNSKIDTFRYYLLGFQLSCTFSDIFLTFGMQPVLLFPICSGFSNGYLSSGLSVCLGSIAAQNKSLCLCFIRKHQAIAKISTTQIIPNLIFKLIVALFIIFPFTIGAYFYLCGLSKDEQYAYITKNYPYYLENFKNLREFHVGVPNRSLVGFFIYILIGENISVSITIYTTIQMFRILREHRHRLSNENYNKHRNAIISLLVQFAVSSMTILPPIELTISFWMEFENIQTYANISIMILSTHSVINIIVTVATFPAYRKATKQLFCRKKKVESIIQRQITVSAKVG</sequence>
<dbReference type="InterPro" id="IPR019429">
    <property type="entry name" value="7TM_GPCR_serpentine_rcpt_Sri"/>
</dbReference>
<dbReference type="PANTHER" id="PTHR45830">
    <property type="entry name" value="SERPENTINE RECEPTOR, CLASS I"/>
    <property type="match status" value="1"/>
</dbReference>